<gene>
    <name evidence="4" type="ORF">NLI96_g3492</name>
</gene>
<dbReference type="EMBL" id="JANAWD010000090">
    <property type="protein sequence ID" value="KAJ3487498.1"/>
    <property type="molecule type" value="Genomic_DNA"/>
</dbReference>
<sequence length="257" mass="27663">MVTQVALVTGSAQGIGEAIALRFARDGIDVALLDIHAKQKQLEGIAKKIEAEGRRALVILADVSQEEEVKGAVDKTVETLGGLDIMVANAAVLSVGGILELPSDEWKRVQAVNVEGVMYCYKYAAIQMVKQGRGGRILGMMNAPAYSTSKFAIRGLTQAVAKELLPHKITVNTYAPGLIATPMCAHPDDAINGGYVGATIKKFAGLPNELEIAEPSVIADFVAYLVRPEAYYITGEVVSSFFMLVVNSYCERSMYKY</sequence>
<dbReference type="PRINTS" id="PR00081">
    <property type="entry name" value="GDHRDH"/>
</dbReference>
<reference evidence="4" key="1">
    <citation type="submission" date="2022-07" db="EMBL/GenBank/DDBJ databases">
        <title>Genome Sequence of Physisporinus lineatus.</title>
        <authorList>
            <person name="Buettner E."/>
        </authorList>
    </citation>
    <scope>NUCLEOTIDE SEQUENCE</scope>
    <source>
        <strain evidence="4">VT162</strain>
    </source>
</reference>
<accession>A0AAD5YJ14</accession>
<keyword evidence="2" id="KW-0560">Oxidoreductase</keyword>
<dbReference type="Proteomes" id="UP001212997">
    <property type="component" value="Unassembled WGS sequence"/>
</dbReference>
<dbReference type="SUPFAM" id="SSF51735">
    <property type="entry name" value="NAD(P)-binding Rossmann-fold domains"/>
    <property type="match status" value="1"/>
</dbReference>
<name>A0AAD5YJ14_9APHY</name>
<dbReference type="InterPro" id="IPR002347">
    <property type="entry name" value="SDR_fam"/>
</dbReference>
<dbReference type="AlphaFoldDB" id="A0AAD5YJ14"/>
<comment type="similarity">
    <text evidence="1 3">Belongs to the short-chain dehydrogenases/reductases (SDR) family.</text>
</comment>
<proteinExistence type="inferred from homology"/>
<dbReference type="GO" id="GO:0016491">
    <property type="term" value="F:oxidoreductase activity"/>
    <property type="evidence" value="ECO:0007669"/>
    <property type="project" value="UniProtKB-KW"/>
</dbReference>
<evidence type="ECO:0000256" key="2">
    <source>
        <dbReference type="ARBA" id="ARBA00023002"/>
    </source>
</evidence>
<organism evidence="4 5">
    <name type="scientific">Meripilus lineatus</name>
    <dbReference type="NCBI Taxonomy" id="2056292"/>
    <lineage>
        <taxon>Eukaryota</taxon>
        <taxon>Fungi</taxon>
        <taxon>Dikarya</taxon>
        <taxon>Basidiomycota</taxon>
        <taxon>Agaricomycotina</taxon>
        <taxon>Agaricomycetes</taxon>
        <taxon>Polyporales</taxon>
        <taxon>Meripilaceae</taxon>
        <taxon>Meripilus</taxon>
    </lineage>
</organism>
<dbReference type="PANTHER" id="PTHR24321:SF8">
    <property type="entry name" value="ESTRADIOL 17-BETA-DEHYDROGENASE 8-RELATED"/>
    <property type="match status" value="1"/>
</dbReference>
<evidence type="ECO:0008006" key="6">
    <source>
        <dbReference type="Google" id="ProtNLM"/>
    </source>
</evidence>
<evidence type="ECO:0000256" key="3">
    <source>
        <dbReference type="RuleBase" id="RU000363"/>
    </source>
</evidence>
<dbReference type="PANTHER" id="PTHR24321">
    <property type="entry name" value="DEHYDROGENASES, SHORT CHAIN"/>
    <property type="match status" value="1"/>
</dbReference>
<dbReference type="InterPro" id="IPR036291">
    <property type="entry name" value="NAD(P)-bd_dom_sf"/>
</dbReference>
<dbReference type="Gene3D" id="3.40.50.720">
    <property type="entry name" value="NAD(P)-binding Rossmann-like Domain"/>
    <property type="match status" value="1"/>
</dbReference>
<dbReference type="Pfam" id="PF00106">
    <property type="entry name" value="adh_short"/>
    <property type="match status" value="1"/>
</dbReference>
<dbReference type="FunFam" id="3.40.50.720:FF:000084">
    <property type="entry name" value="Short-chain dehydrogenase reductase"/>
    <property type="match status" value="1"/>
</dbReference>
<evidence type="ECO:0000256" key="1">
    <source>
        <dbReference type="ARBA" id="ARBA00006484"/>
    </source>
</evidence>
<evidence type="ECO:0000313" key="4">
    <source>
        <dbReference type="EMBL" id="KAJ3487498.1"/>
    </source>
</evidence>
<evidence type="ECO:0000313" key="5">
    <source>
        <dbReference type="Proteomes" id="UP001212997"/>
    </source>
</evidence>
<keyword evidence="5" id="KW-1185">Reference proteome</keyword>
<protein>
    <recommendedName>
        <fullName evidence="6">NAD(P)-binding protein</fullName>
    </recommendedName>
</protein>
<dbReference type="PRINTS" id="PR00080">
    <property type="entry name" value="SDRFAMILY"/>
</dbReference>
<comment type="caution">
    <text evidence="4">The sequence shown here is derived from an EMBL/GenBank/DDBJ whole genome shotgun (WGS) entry which is preliminary data.</text>
</comment>